<dbReference type="Pfam" id="PF18906">
    <property type="entry name" value="Phage_tube_2"/>
    <property type="match status" value="1"/>
</dbReference>
<reference evidence="1" key="1">
    <citation type="submission" date="2020-07" db="EMBL/GenBank/DDBJ databases">
        <title>Huge and variable diversity of episymbiotic CPR bacteria and DPANN archaea in groundwater ecosystems.</title>
        <authorList>
            <person name="He C.Y."/>
            <person name="Keren R."/>
            <person name="Whittaker M."/>
            <person name="Farag I.F."/>
            <person name="Doudna J."/>
            <person name="Cate J.H.D."/>
            <person name="Banfield J.F."/>
        </authorList>
    </citation>
    <scope>NUCLEOTIDE SEQUENCE</scope>
    <source>
        <strain evidence="1">NC_groundwater_763_Ag_S-0.2um_68_21</strain>
    </source>
</reference>
<dbReference type="Proteomes" id="UP000782312">
    <property type="component" value="Unassembled WGS sequence"/>
</dbReference>
<name>A0A932MM51_UNCTE</name>
<protein>
    <submittedName>
        <fullName evidence="1">Uncharacterized protein</fullName>
    </submittedName>
</protein>
<dbReference type="AlphaFoldDB" id="A0A932MM51"/>
<accession>A0A932MM51</accession>
<proteinExistence type="predicted"/>
<organism evidence="1 2">
    <name type="scientific">Tectimicrobiota bacterium</name>
    <dbReference type="NCBI Taxonomy" id="2528274"/>
    <lineage>
        <taxon>Bacteria</taxon>
        <taxon>Pseudomonadati</taxon>
        <taxon>Nitrospinota/Tectimicrobiota group</taxon>
        <taxon>Candidatus Tectimicrobiota</taxon>
    </lineage>
</organism>
<evidence type="ECO:0000313" key="2">
    <source>
        <dbReference type="Proteomes" id="UP000782312"/>
    </source>
</evidence>
<gene>
    <name evidence="1" type="ORF">HYZ11_09870</name>
</gene>
<evidence type="ECO:0000313" key="1">
    <source>
        <dbReference type="EMBL" id="MBI3127899.1"/>
    </source>
</evidence>
<dbReference type="InterPro" id="IPR044000">
    <property type="entry name" value="Phage_tube_2"/>
</dbReference>
<dbReference type="EMBL" id="JACPUR010000020">
    <property type="protein sequence ID" value="MBI3127899.1"/>
    <property type="molecule type" value="Genomic_DNA"/>
</dbReference>
<comment type="caution">
    <text evidence="1">The sequence shown here is derived from an EMBL/GenBank/DDBJ whole genome shotgun (WGS) entry which is preliminary data.</text>
</comment>
<sequence>MGDLLFRDRQTIGATEERELTADSAGASTLADAALTEADDFWNGSILKTIRGAGAGQQRAVSDFDALSDTLTVTPAWTVQPAAGTRYLLDRPAPAAELFRAGSFRHDLNIERLERAVKDASLSPFPAVMGKRSARLSFATELRGSGAAGVPPDYGVLFRACGMSQAVAAGASVAYKPTSDKAAFTRACITVYLDGLRILYLGCMGTFSIELPLDGVPAVNWDFTAADFLVSDAALVEGSAYQEVIPAPVMVTGFSFAGFNFDISRLTLALNNTVVLRQSANVPGGHIGALVTRRAPSGSFDPEAVLKGTKDLFADWEAGAQAALAAVIGSQPGNICTLAAPKCQYTGAGFGDRNGLLAYEAPFVMNRSAGDDELTITFT</sequence>